<dbReference type="InterPro" id="IPR003593">
    <property type="entry name" value="AAA+_ATPase"/>
</dbReference>
<dbReference type="EMBL" id="CP146016">
    <property type="protein sequence ID" value="WWQ61462.1"/>
    <property type="molecule type" value="Genomic_DNA"/>
</dbReference>
<organism evidence="7 8">
    <name type="scientific">Sulfolobus tengchongensis</name>
    <dbReference type="NCBI Taxonomy" id="207809"/>
    <lineage>
        <taxon>Archaea</taxon>
        <taxon>Thermoproteota</taxon>
        <taxon>Thermoprotei</taxon>
        <taxon>Sulfolobales</taxon>
        <taxon>Sulfolobaceae</taxon>
        <taxon>Sulfolobus</taxon>
    </lineage>
</organism>
<dbReference type="GO" id="GO:0005525">
    <property type="term" value="F:GTP binding"/>
    <property type="evidence" value="ECO:0007669"/>
    <property type="project" value="UniProtKB-KW"/>
</dbReference>
<dbReference type="GeneID" id="89336128"/>
<protein>
    <submittedName>
        <fullName evidence="7">Methylmalonyl Co-A mutase-associated GTPase MeaB</fullName>
    </submittedName>
</protein>
<keyword evidence="2" id="KW-0547">Nucleotide-binding</keyword>
<reference evidence="7 8" key="1">
    <citation type="submission" date="2024-02" db="EMBL/GenBank/DDBJ databases">
        <title>STSV induces naive adaptation in Sulfolobus.</title>
        <authorList>
            <person name="Xiang X."/>
            <person name="Song M."/>
        </authorList>
    </citation>
    <scope>NUCLEOTIDE SEQUENCE [LARGE SCALE GENOMIC DNA]</scope>
    <source>
        <strain evidence="7 8">RT2</strain>
    </source>
</reference>
<keyword evidence="4" id="KW-0342">GTP-binding</keyword>
<accession>A0AAX4L3K4</accession>
<evidence type="ECO:0000256" key="2">
    <source>
        <dbReference type="ARBA" id="ARBA00022741"/>
    </source>
</evidence>
<evidence type="ECO:0000256" key="4">
    <source>
        <dbReference type="ARBA" id="ARBA00023134"/>
    </source>
</evidence>
<dbReference type="SUPFAM" id="SSF52540">
    <property type="entry name" value="P-loop containing nucleoside triphosphate hydrolases"/>
    <property type="match status" value="1"/>
</dbReference>
<dbReference type="Pfam" id="PF03308">
    <property type="entry name" value="MeaB"/>
    <property type="match status" value="1"/>
</dbReference>
<dbReference type="PANTHER" id="PTHR43087">
    <property type="entry name" value="LYSINE/ARGININE/ORNITHINE TRANSPORT SYSTEM KINASE"/>
    <property type="match status" value="1"/>
</dbReference>
<evidence type="ECO:0000256" key="3">
    <source>
        <dbReference type="ARBA" id="ARBA00022801"/>
    </source>
</evidence>
<dbReference type="Gene3D" id="3.40.50.300">
    <property type="entry name" value="P-loop containing nucleotide triphosphate hydrolases"/>
    <property type="match status" value="1"/>
</dbReference>
<keyword evidence="5" id="KW-0143">Chaperone</keyword>
<keyword evidence="3" id="KW-0378">Hydrolase</keyword>
<dbReference type="InterPro" id="IPR027417">
    <property type="entry name" value="P-loop_NTPase"/>
</dbReference>
<proteinExistence type="inferred from homology"/>
<dbReference type="SMART" id="SM00382">
    <property type="entry name" value="AAA"/>
    <property type="match status" value="1"/>
</dbReference>
<evidence type="ECO:0000256" key="1">
    <source>
        <dbReference type="ARBA" id="ARBA00009625"/>
    </source>
</evidence>
<dbReference type="AlphaFoldDB" id="A0AAX4L3K4"/>
<evidence type="ECO:0000256" key="5">
    <source>
        <dbReference type="ARBA" id="ARBA00023186"/>
    </source>
</evidence>
<evidence type="ECO:0000313" key="8">
    <source>
        <dbReference type="Proteomes" id="UP001432202"/>
    </source>
</evidence>
<evidence type="ECO:0000313" key="7">
    <source>
        <dbReference type="EMBL" id="WWQ61462.1"/>
    </source>
</evidence>
<feature type="domain" description="AAA+ ATPase" evidence="6">
    <location>
        <begin position="45"/>
        <end position="251"/>
    </location>
</feature>
<name>A0AAX4L3K4_9CREN</name>
<dbReference type="RefSeq" id="WP_338603827.1">
    <property type="nucleotide sequence ID" value="NZ_CP146016.1"/>
</dbReference>
<dbReference type="InterPro" id="IPR052040">
    <property type="entry name" value="GTPase/Isobutyryl-CoA_mutase"/>
</dbReference>
<gene>
    <name evidence="7" type="primary">meaB</name>
    <name evidence="7" type="ORF">V6M85_05130</name>
</gene>
<dbReference type="Proteomes" id="UP001432202">
    <property type="component" value="Chromosome"/>
</dbReference>
<dbReference type="PANTHER" id="PTHR43087:SF1">
    <property type="entry name" value="LAO_AO TRANSPORT SYSTEM ATPASE"/>
    <property type="match status" value="1"/>
</dbReference>
<dbReference type="InterPro" id="IPR005129">
    <property type="entry name" value="GTPase_ArgK"/>
</dbReference>
<evidence type="ECO:0000259" key="6">
    <source>
        <dbReference type="SMART" id="SM00382"/>
    </source>
</evidence>
<dbReference type="GO" id="GO:0003924">
    <property type="term" value="F:GTPase activity"/>
    <property type="evidence" value="ECO:0007669"/>
    <property type="project" value="InterPro"/>
</dbReference>
<sequence length="313" mass="34809">MLNSNILEKALSGNELAIAKLLTKIEYMTEEGIIALDALMKRSGNAHVIGITGIPGSGKSTLIGGIIQEYVSRGHRVGVIVIDPSSPYTMGSFMGNRLRFQDKTLLKNVFIRSIASRGYLGGVSAEAIMLTEALDGLGYDRIIIETVGAGQTDTEIEKIVHTVLVLVIPGAGDDIQALKAGIMEIGDIYVLNKYDRPEAELTYNILKSIINDNTESAYEDKWKPTIVKTIAIKSEGIPELVDKIEEHRNYLVQKDLFKKRILDRRAKIVELIVRRKLEELVTNVIKDKYDLITSENIPESIKKVMDTIKELLR</sequence>
<keyword evidence="8" id="KW-1185">Reference proteome</keyword>
<comment type="similarity">
    <text evidence="1">Belongs to the SIMIBI class G3E GTPase family. ArgK/MeaB subfamily.</text>
</comment>
<dbReference type="NCBIfam" id="TIGR00750">
    <property type="entry name" value="lao"/>
    <property type="match status" value="1"/>
</dbReference>